<dbReference type="Gene3D" id="1.10.357.10">
    <property type="entry name" value="Tetracycline Repressor, domain 2"/>
    <property type="match status" value="1"/>
</dbReference>
<dbReference type="AlphaFoldDB" id="A0A895YH50"/>
<dbReference type="GO" id="GO:0003700">
    <property type="term" value="F:DNA-binding transcription factor activity"/>
    <property type="evidence" value="ECO:0007669"/>
    <property type="project" value="TreeGrafter"/>
</dbReference>
<evidence type="ECO:0000313" key="7">
    <source>
        <dbReference type="Proteomes" id="UP000662857"/>
    </source>
</evidence>
<protein>
    <submittedName>
        <fullName evidence="6">TetR/AcrR family transcriptional regulator</fullName>
    </submittedName>
</protein>
<keyword evidence="1" id="KW-0805">Transcription regulation</keyword>
<evidence type="ECO:0000313" key="6">
    <source>
        <dbReference type="EMBL" id="QSB13028.1"/>
    </source>
</evidence>
<dbReference type="EMBL" id="CP070499">
    <property type="protein sequence ID" value="QSB13028.1"/>
    <property type="molecule type" value="Genomic_DNA"/>
</dbReference>
<evidence type="ECO:0000256" key="3">
    <source>
        <dbReference type="ARBA" id="ARBA00023163"/>
    </source>
</evidence>
<keyword evidence="3" id="KW-0804">Transcription</keyword>
<dbReference type="KEGG" id="nhy:JQS43_15365"/>
<accession>A0A895YH50</accession>
<evidence type="ECO:0000256" key="4">
    <source>
        <dbReference type="PROSITE-ProRule" id="PRU00335"/>
    </source>
</evidence>
<evidence type="ECO:0000256" key="2">
    <source>
        <dbReference type="ARBA" id="ARBA00023125"/>
    </source>
</evidence>
<dbReference type="InterPro" id="IPR001647">
    <property type="entry name" value="HTH_TetR"/>
</dbReference>
<dbReference type="PANTHER" id="PTHR30055:SF220">
    <property type="entry name" value="TETR-FAMILY REGULATORY PROTEIN"/>
    <property type="match status" value="1"/>
</dbReference>
<dbReference type="SUPFAM" id="SSF48498">
    <property type="entry name" value="Tetracyclin repressor-like, C-terminal domain"/>
    <property type="match status" value="1"/>
</dbReference>
<dbReference type="InterPro" id="IPR025996">
    <property type="entry name" value="MT1864/Rv1816-like_C"/>
</dbReference>
<gene>
    <name evidence="6" type="ORF">JQS43_15365</name>
</gene>
<name>A0A895YH50_9ACTN</name>
<keyword evidence="7" id="KW-1185">Reference proteome</keyword>
<dbReference type="GO" id="GO:0000976">
    <property type="term" value="F:transcription cis-regulatory region binding"/>
    <property type="evidence" value="ECO:0007669"/>
    <property type="project" value="TreeGrafter"/>
</dbReference>
<dbReference type="InterPro" id="IPR050109">
    <property type="entry name" value="HTH-type_TetR-like_transc_reg"/>
</dbReference>
<dbReference type="RefSeq" id="WP_239675088.1">
    <property type="nucleotide sequence ID" value="NZ_CP070499.1"/>
</dbReference>
<dbReference type="InterPro" id="IPR036271">
    <property type="entry name" value="Tet_transcr_reg_TetR-rel_C_sf"/>
</dbReference>
<sequence length="196" mass="20968">MTSRPYHHGDLRRELLRRAAAMIDEVGPTHVSLRALARRAGVSHAAPAHHFGDKRGLLTAVAAEGFTLLADRLTAVLADTGELLEVGVAYVEFAVTHRAHFEVMFRPDLYDPTAPELLAARSQSTHALAAAVGTLPEAPSGTTGRTEELAAWSLVHGFANLWLTGAFPPDLGDDPASAARQVARVLFAPSTADHFH</sequence>
<feature type="DNA-binding region" description="H-T-H motif" evidence="4">
    <location>
        <begin position="32"/>
        <end position="51"/>
    </location>
</feature>
<evidence type="ECO:0000259" key="5">
    <source>
        <dbReference type="PROSITE" id="PS50977"/>
    </source>
</evidence>
<dbReference type="InterPro" id="IPR009057">
    <property type="entry name" value="Homeodomain-like_sf"/>
</dbReference>
<dbReference type="PROSITE" id="PS50977">
    <property type="entry name" value="HTH_TETR_2"/>
    <property type="match status" value="1"/>
</dbReference>
<dbReference type="Proteomes" id="UP000662857">
    <property type="component" value="Chromosome"/>
</dbReference>
<evidence type="ECO:0000256" key="1">
    <source>
        <dbReference type="ARBA" id="ARBA00023015"/>
    </source>
</evidence>
<dbReference type="SUPFAM" id="SSF46689">
    <property type="entry name" value="Homeodomain-like"/>
    <property type="match status" value="1"/>
</dbReference>
<dbReference type="PANTHER" id="PTHR30055">
    <property type="entry name" value="HTH-TYPE TRANSCRIPTIONAL REGULATOR RUTR"/>
    <property type="match status" value="1"/>
</dbReference>
<dbReference type="Pfam" id="PF00440">
    <property type="entry name" value="TetR_N"/>
    <property type="match status" value="1"/>
</dbReference>
<proteinExistence type="predicted"/>
<reference evidence="6" key="1">
    <citation type="submission" date="2021-02" db="EMBL/GenBank/DDBJ databases">
        <title>Natrosporangium hydrolyticum gen. nov., sp. nov, a haloalkaliphilic actinobacterium from a soda solonchak soil.</title>
        <authorList>
            <person name="Sorokin D.Y."/>
            <person name="Khijniak T.V."/>
            <person name="Zakharycheva A.P."/>
            <person name="Boueva O.V."/>
            <person name="Ariskina E.V."/>
            <person name="Hahnke R.L."/>
            <person name="Bunk B."/>
            <person name="Sproer C."/>
            <person name="Schumann P."/>
            <person name="Evtushenko L.I."/>
            <person name="Kublanov I.V."/>
        </authorList>
    </citation>
    <scope>NUCLEOTIDE SEQUENCE</scope>
    <source>
        <strain evidence="6">DSM 106523</strain>
    </source>
</reference>
<keyword evidence="2 4" id="KW-0238">DNA-binding</keyword>
<organism evidence="6 7">
    <name type="scientific">Natronosporangium hydrolyticum</name>
    <dbReference type="NCBI Taxonomy" id="2811111"/>
    <lineage>
        <taxon>Bacteria</taxon>
        <taxon>Bacillati</taxon>
        <taxon>Actinomycetota</taxon>
        <taxon>Actinomycetes</taxon>
        <taxon>Micromonosporales</taxon>
        <taxon>Micromonosporaceae</taxon>
        <taxon>Natronosporangium</taxon>
    </lineage>
</organism>
<dbReference type="Pfam" id="PF13305">
    <property type="entry name" value="TetR_C_33"/>
    <property type="match status" value="1"/>
</dbReference>
<feature type="domain" description="HTH tetR-type" evidence="5">
    <location>
        <begin position="9"/>
        <end position="69"/>
    </location>
</feature>